<dbReference type="InterPro" id="IPR002346">
    <property type="entry name" value="Mopterin_DH_FAD-bd"/>
</dbReference>
<dbReference type="RefSeq" id="WP_156531169.1">
    <property type="nucleotide sequence ID" value="NZ_CACRUE010000039.1"/>
</dbReference>
<accession>A0A6N3F3E3</accession>
<name>A0A6N3F3E3_9FIRM</name>
<gene>
    <name evidence="4" type="primary">kdhA</name>
    <name evidence="4" type="ORF">IBLFYP30_02792</name>
</gene>
<dbReference type="Pfam" id="PF00941">
    <property type="entry name" value="FAD_binding_5"/>
    <property type="match status" value="1"/>
</dbReference>
<dbReference type="Pfam" id="PF03450">
    <property type="entry name" value="CO_deh_flav_C"/>
    <property type="match status" value="1"/>
</dbReference>
<dbReference type="EMBL" id="CACRUE010000039">
    <property type="protein sequence ID" value="VYU46628.1"/>
    <property type="molecule type" value="Genomic_DNA"/>
</dbReference>
<dbReference type="InterPro" id="IPR036318">
    <property type="entry name" value="FAD-bd_PCMH-like_sf"/>
</dbReference>
<dbReference type="SUPFAM" id="SSF56176">
    <property type="entry name" value="FAD-binding/transporter-associated domain-like"/>
    <property type="match status" value="1"/>
</dbReference>
<keyword evidence="2 4" id="KW-0560">Oxidoreductase</keyword>
<reference evidence="4" key="1">
    <citation type="submission" date="2019-11" db="EMBL/GenBank/DDBJ databases">
        <authorList>
            <person name="Feng L."/>
        </authorList>
    </citation>
    <scope>NUCLEOTIDE SEQUENCE</scope>
    <source>
        <strain evidence="4">IbartlettiiLFYP30</strain>
    </source>
</reference>
<protein>
    <submittedName>
        <fullName evidence="4">6-hydroxypseudooxynicotine dehydrogenase complex subunit alpha</fullName>
        <ecNumber evidence="4">1.5.99.14</ecNumber>
    </submittedName>
</protein>
<dbReference type="SUPFAM" id="SSF55447">
    <property type="entry name" value="CO dehydrogenase flavoprotein C-terminal domain-like"/>
    <property type="match status" value="1"/>
</dbReference>
<dbReference type="InterPro" id="IPR016166">
    <property type="entry name" value="FAD-bd_PCMH"/>
</dbReference>
<dbReference type="InterPro" id="IPR016169">
    <property type="entry name" value="FAD-bd_PCMH_sub2"/>
</dbReference>
<sequence length="262" mass="29470">MFTIKKYVVADSLEEAYKLNQSKKANILGGLLWMKMGHKTIQTAIDLSNLGLDKIEENDEYFEIGAMVRLRDLEVNEGLNKYFNNAIENCVKSIVGVQFRNCATIGGSIFSRFGFSDPLTCLLALDSYVKLYKGGVISMREFINMPYDNDILEKVIIKKDNRKISYMSHRNISTDFPVLTCAVSKIGDKFAVAVGARPQKAVLVLDEENILSCDPTKDEIEKFADYVEGKLTFGSNMRASKDFRSHLCKVLVKRCINEVGGM</sequence>
<keyword evidence="1" id="KW-0285">Flavoprotein</keyword>
<dbReference type="InterPro" id="IPR005107">
    <property type="entry name" value="CO_DH_flav_C"/>
</dbReference>
<dbReference type="InterPro" id="IPR051312">
    <property type="entry name" value="Diverse_Substr_Oxidored"/>
</dbReference>
<dbReference type="PROSITE" id="PS51387">
    <property type="entry name" value="FAD_PCMH"/>
    <property type="match status" value="1"/>
</dbReference>
<dbReference type="PANTHER" id="PTHR42659:SF9">
    <property type="entry name" value="XANTHINE DEHYDROGENASE FAD-BINDING SUBUNIT XDHB-RELATED"/>
    <property type="match status" value="1"/>
</dbReference>
<dbReference type="Gene3D" id="3.30.465.10">
    <property type="match status" value="1"/>
</dbReference>
<dbReference type="GO" id="GO:0071949">
    <property type="term" value="F:FAD binding"/>
    <property type="evidence" value="ECO:0007669"/>
    <property type="project" value="InterPro"/>
</dbReference>
<dbReference type="SMART" id="SM01092">
    <property type="entry name" value="CO_deh_flav_C"/>
    <property type="match status" value="1"/>
</dbReference>
<evidence type="ECO:0000256" key="2">
    <source>
        <dbReference type="ARBA" id="ARBA00023002"/>
    </source>
</evidence>
<dbReference type="GO" id="GO:0034909">
    <property type="term" value="F:6-hydroxypseudooxynicotine dehydrogenase activity"/>
    <property type="evidence" value="ECO:0007669"/>
    <property type="project" value="UniProtKB-EC"/>
</dbReference>
<feature type="domain" description="FAD-binding PCMH-type" evidence="3">
    <location>
        <begin position="1"/>
        <end position="162"/>
    </location>
</feature>
<dbReference type="PANTHER" id="PTHR42659">
    <property type="entry name" value="XANTHINE DEHYDROGENASE SUBUNIT C-RELATED"/>
    <property type="match status" value="1"/>
</dbReference>
<dbReference type="AlphaFoldDB" id="A0A6N3F3E3"/>
<dbReference type="Gene3D" id="3.30.390.50">
    <property type="entry name" value="CO dehydrogenase flavoprotein, C-terminal domain"/>
    <property type="match status" value="1"/>
</dbReference>
<dbReference type="EC" id="1.5.99.14" evidence="4"/>
<evidence type="ECO:0000256" key="1">
    <source>
        <dbReference type="ARBA" id="ARBA00022630"/>
    </source>
</evidence>
<evidence type="ECO:0000259" key="3">
    <source>
        <dbReference type="PROSITE" id="PS51387"/>
    </source>
</evidence>
<dbReference type="InterPro" id="IPR036683">
    <property type="entry name" value="CO_DH_flav_C_dom_sf"/>
</dbReference>
<proteinExistence type="predicted"/>
<evidence type="ECO:0000313" key="4">
    <source>
        <dbReference type="EMBL" id="VYU46628.1"/>
    </source>
</evidence>
<organism evidence="4">
    <name type="scientific">Intestinibacter bartlettii</name>
    <dbReference type="NCBI Taxonomy" id="261299"/>
    <lineage>
        <taxon>Bacteria</taxon>
        <taxon>Bacillati</taxon>
        <taxon>Bacillota</taxon>
        <taxon>Clostridia</taxon>
        <taxon>Peptostreptococcales</taxon>
        <taxon>Peptostreptococcaceae</taxon>
        <taxon>Intestinibacter</taxon>
    </lineage>
</organism>